<dbReference type="EMBL" id="CP054140">
    <property type="protein sequence ID" value="QQG65346.1"/>
    <property type="molecule type" value="Genomic_DNA"/>
</dbReference>
<evidence type="ECO:0000256" key="3">
    <source>
        <dbReference type="ARBA" id="ARBA00012865"/>
    </source>
</evidence>
<keyword evidence="6" id="KW-0378">Hydrolase</keyword>
<proteinExistence type="inferred from homology"/>
<sequence length="608" mass="67797">MARSIRARRKSSRWYVFLPIFVILLTAAGIVLYSIPPSLQDIGRAVQSAVSKISIRSAGQSPAEPVLRGTIYDRNWRELAVSYQLFSVVINPAELHDRKETVEKLAAIFEEKPERLAARLKNAQDSFVIKADVDQFQVEQINGLHLRGVVCKPEEVRFYPGHATASHVLGFMGDGVGLAGVEGKYDAVLRGGGFGDVNIPDINFQGQQRLGITGSDLLLTLDINLQKQLESRFRNYLATTNGIEKGMALLVEPSSGRILALVNQPSFNPNYFWKASESNRINRIYNHVLSKELIRPVLARAAAIEREGIEGPGLLPVTVAAPDYGFSPEKLDAFEHQIQLYGSVFGNWEPGSGAAQEPEAEPVVTGVQVGVTLASLVNGGWRITPYVVDSVYDYQTSKRYGRNSDATEKIHVLDPALGVKIRRELFQDWISAQDNLMAYTADYTQVRKKDGLAHFSIQDLFVGFAPAKQPRFFLLIAVEQDYLNPRDLNKGSSLTAMEQMGRELLGQFTKTTVAQSVSEKPPERNKENMRQFFISKRLNFKESPGKITESTPRMPKVRGMSLRKGLQQLDRYNIKMRINGSGRIIAQYPLPGQSLIGIEECMLTLEPR</sequence>
<dbReference type="GO" id="GO:0008658">
    <property type="term" value="F:penicillin binding"/>
    <property type="evidence" value="ECO:0007669"/>
    <property type="project" value="InterPro"/>
</dbReference>
<reference evidence="10 11" key="1">
    <citation type="submission" date="2020-05" db="EMBL/GenBank/DDBJ databases">
        <title>Complete genome of Desulfobulbus oligotrophicus.</title>
        <authorList>
            <person name="Podar M."/>
        </authorList>
    </citation>
    <scope>NUCLEOTIDE SEQUENCE [LARGE SCALE GENOMIC DNA]</scope>
    <source>
        <strain evidence="10 11">Prop6</strain>
    </source>
</reference>
<evidence type="ECO:0000313" key="11">
    <source>
        <dbReference type="Proteomes" id="UP000596092"/>
    </source>
</evidence>
<keyword evidence="4" id="KW-0645">Protease</keyword>
<keyword evidence="8" id="KW-0812">Transmembrane</keyword>
<evidence type="ECO:0000256" key="1">
    <source>
        <dbReference type="ARBA" id="ARBA00001526"/>
    </source>
</evidence>
<keyword evidence="8" id="KW-0472">Membrane</keyword>
<organism evidence="10 11">
    <name type="scientific">Desulfobulbus oligotrophicus</name>
    <dbReference type="NCBI Taxonomy" id="1909699"/>
    <lineage>
        <taxon>Bacteria</taxon>
        <taxon>Pseudomonadati</taxon>
        <taxon>Thermodesulfobacteriota</taxon>
        <taxon>Desulfobulbia</taxon>
        <taxon>Desulfobulbales</taxon>
        <taxon>Desulfobulbaceae</taxon>
        <taxon>Desulfobulbus</taxon>
    </lineage>
</organism>
<keyword evidence="5" id="KW-0732">Signal</keyword>
<accession>A0A7T6AQ50</accession>
<dbReference type="Gene3D" id="3.90.1310.10">
    <property type="entry name" value="Penicillin-binding protein 2a (Domain 2)"/>
    <property type="match status" value="2"/>
</dbReference>
<dbReference type="SUPFAM" id="SSF56519">
    <property type="entry name" value="Penicillin binding protein dimerisation domain"/>
    <property type="match status" value="1"/>
</dbReference>
<evidence type="ECO:0000256" key="5">
    <source>
        <dbReference type="ARBA" id="ARBA00022729"/>
    </source>
</evidence>
<evidence type="ECO:0000256" key="7">
    <source>
        <dbReference type="ARBA" id="ARBA00023251"/>
    </source>
</evidence>
<dbReference type="RefSeq" id="WP_199264169.1">
    <property type="nucleotide sequence ID" value="NZ_CP054140.1"/>
</dbReference>
<dbReference type="SUPFAM" id="SSF56601">
    <property type="entry name" value="beta-lactamase/transpeptidase-like"/>
    <property type="match status" value="1"/>
</dbReference>
<dbReference type="GO" id="GO:0071555">
    <property type="term" value="P:cell wall organization"/>
    <property type="evidence" value="ECO:0007669"/>
    <property type="project" value="TreeGrafter"/>
</dbReference>
<dbReference type="InterPro" id="IPR050515">
    <property type="entry name" value="Beta-lactam/transpept"/>
</dbReference>
<evidence type="ECO:0000256" key="6">
    <source>
        <dbReference type="ARBA" id="ARBA00022801"/>
    </source>
</evidence>
<dbReference type="KEGG" id="dog:HP555_05430"/>
<dbReference type="GO" id="GO:0004180">
    <property type="term" value="F:carboxypeptidase activity"/>
    <property type="evidence" value="ECO:0007669"/>
    <property type="project" value="UniProtKB-KW"/>
</dbReference>
<dbReference type="GO" id="GO:0008800">
    <property type="term" value="F:beta-lactamase activity"/>
    <property type="evidence" value="ECO:0007669"/>
    <property type="project" value="UniProtKB-EC"/>
</dbReference>
<comment type="similarity">
    <text evidence="2">Belongs to the class-D beta-lactamase family.</text>
</comment>
<keyword evidence="11" id="KW-1185">Reference proteome</keyword>
<evidence type="ECO:0000313" key="10">
    <source>
        <dbReference type="EMBL" id="QQG65346.1"/>
    </source>
</evidence>
<evidence type="ECO:0000256" key="2">
    <source>
        <dbReference type="ARBA" id="ARBA00007898"/>
    </source>
</evidence>
<dbReference type="EC" id="3.5.2.6" evidence="3"/>
<dbReference type="GO" id="GO:0005886">
    <property type="term" value="C:plasma membrane"/>
    <property type="evidence" value="ECO:0007669"/>
    <property type="project" value="TreeGrafter"/>
</dbReference>
<feature type="transmembrane region" description="Helical" evidence="8">
    <location>
        <begin position="12"/>
        <end position="35"/>
    </location>
</feature>
<dbReference type="PROSITE" id="PS51178">
    <property type="entry name" value="PASTA"/>
    <property type="match status" value="1"/>
</dbReference>
<feature type="domain" description="PASTA" evidence="9">
    <location>
        <begin position="548"/>
        <end position="607"/>
    </location>
</feature>
<dbReference type="GO" id="GO:0046677">
    <property type="term" value="P:response to antibiotic"/>
    <property type="evidence" value="ECO:0007669"/>
    <property type="project" value="UniProtKB-KW"/>
</dbReference>
<evidence type="ECO:0000259" key="9">
    <source>
        <dbReference type="PROSITE" id="PS51178"/>
    </source>
</evidence>
<name>A0A7T6AQ50_9BACT</name>
<dbReference type="Proteomes" id="UP000596092">
    <property type="component" value="Chromosome"/>
</dbReference>
<dbReference type="InterPro" id="IPR036138">
    <property type="entry name" value="PBP_dimer_sf"/>
</dbReference>
<dbReference type="InterPro" id="IPR005311">
    <property type="entry name" value="PBP_dimer"/>
</dbReference>
<keyword evidence="8" id="KW-1133">Transmembrane helix</keyword>
<dbReference type="Gene3D" id="3.40.710.10">
    <property type="entry name" value="DD-peptidase/beta-lactamase superfamily"/>
    <property type="match status" value="2"/>
</dbReference>
<dbReference type="AlphaFoldDB" id="A0A7T6AQ50"/>
<protein>
    <recommendedName>
        <fullName evidence="3">beta-lactamase</fullName>
        <ecNumber evidence="3">3.5.2.6</ecNumber>
    </recommendedName>
</protein>
<gene>
    <name evidence="10" type="ORF">HP555_05430</name>
</gene>
<dbReference type="InterPro" id="IPR012338">
    <property type="entry name" value="Beta-lactam/transpept-like"/>
</dbReference>
<evidence type="ECO:0000256" key="8">
    <source>
        <dbReference type="SAM" id="Phobius"/>
    </source>
</evidence>
<dbReference type="PANTHER" id="PTHR30627">
    <property type="entry name" value="PEPTIDOGLYCAN D,D-TRANSPEPTIDASE"/>
    <property type="match status" value="1"/>
</dbReference>
<dbReference type="Pfam" id="PF03717">
    <property type="entry name" value="PBP_dimer"/>
    <property type="match status" value="1"/>
</dbReference>
<dbReference type="InterPro" id="IPR005543">
    <property type="entry name" value="PASTA_dom"/>
</dbReference>
<dbReference type="SUPFAM" id="SSF54184">
    <property type="entry name" value="Penicillin-binding protein 2x (pbp-2x), c-terminal domain"/>
    <property type="match status" value="1"/>
</dbReference>
<keyword evidence="7" id="KW-0046">Antibiotic resistance</keyword>
<evidence type="ECO:0000256" key="4">
    <source>
        <dbReference type="ARBA" id="ARBA00022645"/>
    </source>
</evidence>
<comment type="catalytic activity">
    <reaction evidence="1">
        <text>a beta-lactam + H2O = a substituted beta-amino acid</text>
        <dbReference type="Rhea" id="RHEA:20401"/>
        <dbReference type="ChEBI" id="CHEBI:15377"/>
        <dbReference type="ChEBI" id="CHEBI:35627"/>
        <dbReference type="ChEBI" id="CHEBI:140347"/>
        <dbReference type="EC" id="3.5.2.6"/>
    </reaction>
</comment>
<dbReference type="PANTHER" id="PTHR30627:SF6">
    <property type="entry name" value="BETA-LACTAMASE YBXI-RELATED"/>
    <property type="match status" value="1"/>
</dbReference>
<keyword evidence="4" id="KW-0121">Carboxypeptidase</keyword>